<evidence type="ECO:0000256" key="6">
    <source>
        <dbReference type="ARBA" id="ARBA00023242"/>
    </source>
</evidence>
<comment type="caution">
    <text evidence="9">The sequence shown here is derived from an EMBL/GenBank/DDBJ whole genome shotgun (WGS) entry which is preliminary data.</text>
</comment>
<comment type="subcellular location">
    <subcellularLocation>
        <location evidence="1">Nucleus</location>
    </subcellularLocation>
</comment>
<dbReference type="PANTHER" id="PTHR48000">
    <property type="entry name" value="OS09G0431300 PROTEIN"/>
    <property type="match status" value="1"/>
</dbReference>
<evidence type="ECO:0000256" key="2">
    <source>
        <dbReference type="ARBA" id="ARBA00022737"/>
    </source>
</evidence>
<dbReference type="SUPFAM" id="SSF46689">
    <property type="entry name" value="Homeodomain-like"/>
    <property type="match status" value="1"/>
</dbReference>
<keyword evidence="4" id="KW-0238">DNA-binding</keyword>
<keyword evidence="10" id="KW-1185">Reference proteome</keyword>
<feature type="domain" description="Myb-like" evidence="7">
    <location>
        <begin position="1"/>
        <end position="28"/>
    </location>
</feature>
<gene>
    <name evidence="9" type="ORF">CDL12_21718</name>
</gene>
<feature type="domain" description="HTH myb-type" evidence="8">
    <location>
        <begin position="1"/>
        <end position="32"/>
    </location>
</feature>
<dbReference type="STRING" id="429701.A0A2G9GKB8"/>
<evidence type="ECO:0000313" key="10">
    <source>
        <dbReference type="Proteomes" id="UP000231279"/>
    </source>
</evidence>
<keyword evidence="3" id="KW-0805">Transcription regulation</keyword>
<dbReference type="OrthoDB" id="2143914at2759"/>
<dbReference type="PANTHER" id="PTHR48000:SF46">
    <property type="entry name" value="TRANSCRIPTION FACTOR MYB36"/>
    <property type="match status" value="1"/>
</dbReference>
<dbReference type="GO" id="GO:0005634">
    <property type="term" value="C:nucleus"/>
    <property type="evidence" value="ECO:0007669"/>
    <property type="project" value="UniProtKB-SubCell"/>
</dbReference>
<dbReference type="PROSITE" id="PS50090">
    <property type="entry name" value="MYB_LIKE"/>
    <property type="match status" value="1"/>
</dbReference>
<keyword evidence="2" id="KW-0677">Repeat</keyword>
<evidence type="ECO:0000256" key="4">
    <source>
        <dbReference type="ARBA" id="ARBA00023125"/>
    </source>
</evidence>
<dbReference type="AlphaFoldDB" id="A0A2G9GKB8"/>
<evidence type="ECO:0000256" key="3">
    <source>
        <dbReference type="ARBA" id="ARBA00023015"/>
    </source>
</evidence>
<dbReference type="Proteomes" id="UP000231279">
    <property type="component" value="Unassembled WGS sequence"/>
</dbReference>
<dbReference type="CDD" id="cd00167">
    <property type="entry name" value="SANT"/>
    <property type="match status" value="1"/>
</dbReference>
<sequence length="242" mass="27599">MINRWSIIAAQLPGRTDNDIKNYWNTRLKKKLLGKQRKETKQTARAKNKNYSNTTFSDSLIYQCPPPILPPIPYSNEDPRSNDHDSIRKLLIKLGGKFSNDHNQVHEEQLKLQYPTIDESAVYNTSIGNSHMIPNYSPQVPMLNASQFDMINGTHIMSTMLLEPLSVNLAAEVYENQQKVQGLEFFCDDVMINSNNGISCEENMVWGEMNSVVFASNNNEGLLQESVMEEFGTDKIMRYGTQ</sequence>
<dbReference type="EMBL" id="NKXS01004640">
    <property type="protein sequence ID" value="PIN05747.1"/>
    <property type="molecule type" value="Genomic_DNA"/>
</dbReference>
<dbReference type="Pfam" id="PF00249">
    <property type="entry name" value="Myb_DNA-binding"/>
    <property type="match status" value="1"/>
</dbReference>
<evidence type="ECO:0000259" key="7">
    <source>
        <dbReference type="PROSITE" id="PS50090"/>
    </source>
</evidence>
<dbReference type="InterPro" id="IPR017930">
    <property type="entry name" value="Myb_dom"/>
</dbReference>
<protein>
    <submittedName>
        <fullName evidence="9">Uncharacterized protein</fullName>
    </submittedName>
</protein>
<reference evidence="10" key="1">
    <citation type="journal article" date="2018" name="Gigascience">
        <title>Genome assembly of the Pink Ipe (Handroanthus impetiginosus, Bignoniaceae), a highly valued, ecologically keystone Neotropical timber forest tree.</title>
        <authorList>
            <person name="Silva-Junior O.B."/>
            <person name="Grattapaglia D."/>
            <person name="Novaes E."/>
            <person name="Collevatti R.G."/>
        </authorList>
    </citation>
    <scope>NUCLEOTIDE SEQUENCE [LARGE SCALE GENOMIC DNA]</scope>
    <source>
        <strain evidence="10">cv. UFG-1</strain>
    </source>
</reference>
<dbReference type="GO" id="GO:0003677">
    <property type="term" value="F:DNA binding"/>
    <property type="evidence" value="ECO:0007669"/>
    <property type="project" value="UniProtKB-KW"/>
</dbReference>
<evidence type="ECO:0000313" key="9">
    <source>
        <dbReference type="EMBL" id="PIN05747.1"/>
    </source>
</evidence>
<keyword evidence="5" id="KW-0804">Transcription</keyword>
<dbReference type="InterPro" id="IPR009057">
    <property type="entry name" value="Homeodomain-like_sf"/>
</dbReference>
<proteinExistence type="predicted"/>
<organism evidence="9 10">
    <name type="scientific">Handroanthus impetiginosus</name>
    <dbReference type="NCBI Taxonomy" id="429701"/>
    <lineage>
        <taxon>Eukaryota</taxon>
        <taxon>Viridiplantae</taxon>
        <taxon>Streptophyta</taxon>
        <taxon>Embryophyta</taxon>
        <taxon>Tracheophyta</taxon>
        <taxon>Spermatophyta</taxon>
        <taxon>Magnoliopsida</taxon>
        <taxon>eudicotyledons</taxon>
        <taxon>Gunneridae</taxon>
        <taxon>Pentapetalae</taxon>
        <taxon>asterids</taxon>
        <taxon>lamiids</taxon>
        <taxon>Lamiales</taxon>
        <taxon>Bignoniaceae</taxon>
        <taxon>Crescentiina</taxon>
        <taxon>Tabebuia alliance</taxon>
        <taxon>Handroanthus</taxon>
    </lineage>
</organism>
<keyword evidence="6" id="KW-0539">Nucleus</keyword>
<evidence type="ECO:0000256" key="5">
    <source>
        <dbReference type="ARBA" id="ARBA00023163"/>
    </source>
</evidence>
<evidence type="ECO:0000256" key="1">
    <source>
        <dbReference type="ARBA" id="ARBA00004123"/>
    </source>
</evidence>
<dbReference type="Gene3D" id="1.10.10.60">
    <property type="entry name" value="Homeodomain-like"/>
    <property type="match status" value="1"/>
</dbReference>
<name>A0A2G9GKB8_9LAMI</name>
<evidence type="ECO:0000259" key="8">
    <source>
        <dbReference type="PROSITE" id="PS51294"/>
    </source>
</evidence>
<dbReference type="PROSITE" id="PS51294">
    <property type="entry name" value="HTH_MYB"/>
    <property type="match status" value="1"/>
</dbReference>
<dbReference type="InterPro" id="IPR001005">
    <property type="entry name" value="SANT/Myb"/>
</dbReference>
<accession>A0A2G9GKB8</accession>